<gene>
    <name evidence="1" type="ORF">SI7747_13016610</name>
    <name evidence="2" type="ORF">SI8410_13017938</name>
</gene>
<dbReference type="EMBL" id="LR746276">
    <property type="protein sequence ID" value="CAA7407260.1"/>
    <property type="molecule type" value="Genomic_DNA"/>
</dbReference>
<dbReference type="PANTHER" id="PTHR34996">
    <property type="entry name" value="OS06G0327400 PROTEIN"/>
    <property type="match status" value="1"/>
</dbReference>
<dbReference type="PANTHER" id="PTHR34996:SF3">
    <property type="entry name" value="OS06G0327400 PROTEIN"/>
    <property type="match status" value="1"/>
</dbReference>
<reference evidence="1" key="1">
    <citation type="submission" date="2019-12" db="EMBL/GenBank/DDBJ databases">
        <authorList>
            <person name="Scholz U."/>
            <person name="Mascher M."/>
            <person name="Fiebig A."/>
        </authorList>
    </citation>
    <scope>NUCLEOTIDE SEQUENCE</scope>
</reference>
<dbReference type="AlphaFoldDB" id="A0A7I8JJ64"/>
<organism evidence="1">
    <name type="scientific">Spirodela intermedia</name>
    <name type="common">Intermediate duckweed</name>
    <dbReference type="NCBI Taxonomy" id="51605"/>
    <lineage>
        <taxon>Eukaryota</taxon>
        <taxon>Viridiplantae</taxon>
        <taxon>Streptophyta</taxon>
        <taxon>Embryophyta</taxon>
        <taxon>Tracheophyta</taxon>
        <taxon>Spermatophyta</taxon>
        <taxon>Magnoliopsida</taxon>
        <taxon>Liliopsida</taxon>
        <taxon>Araceae</taxon>
        <taxon>Lemnoideae</taxon>
        <taxon>Spirodela</taxon>
    </lineage>
</organism>
<sequence>MTGHMGCTPLGRRWRRRVRGFRLSSGKFSVLRLRLKLARFLGLFGRCLLLLRRGVGGSGGHRRWAAVNGRRGGGGRQPECGVSFSGRSNSFYADAIAECLEFIKRTSVSVDTASPVN</sequence>
<evidence type="ECO:0000313" key="3">
    <source>
        <dbReference type="Proteomes" id="UP000663760"/>
    </source>
</evidence>
<proteinExistence type="predicted"/>
<evidence type="ECO:0000313" key="1">
    <source>
        <dbReference type="EMBL" id="CAA2630964.1"/>
    </source>
</evidence>
<evidence type="ECO:0000313" key="2">
    <source>
        <dbReference type="EMBL" id="CAA7407260.1"/>
    </source>
</evidence>
<name>A0A7I8JJ64_SPIIN</name>
<dbReference type="OrthoDB" id="1716893at2759"/>
<keyword evidence="3" id="KW-1185">Reference proteome</keyword>
<accession>A0A7I8JJ64</accession>
<dbReference type="EMBL" id="LR743600">
    <property type="protein sequence ID" value="CAA2630964.1"/>
    <property type="molecule type" value="Genomic_DNA"/>
</dbReference>
<dbReference type="Proteomes" id="UP000663760">
    <property type="component" value="Chromosome 13"/>
</dbReference>
<protein>
    <submittedName>
        <fullName evidence="1">Uncharacterized protein</fullName>
    </submittedName>
</protein>